<proteinExistence type="predicted"/>
<dbReference type="InterPro" id="IPR036188">
    <property type="entry name" value="FAD/NAD-bd_sf"/>
</dbReference>
<evidence type="ECO:0000259" key="6">
    <source>
        <dbReference type="Pfam" id="PF14759"/>
    </source>
</evidence>
<dbReference type="PANTHER" id="PTHR43557">
    <property type="entry name" value="APOPTOSIS-INDUCING FACTOR 1"/>
    <property type="match status" value="1"/>
</dbReference>
<accession>A0A5S9QH68</accession>
<dbReference type="EMBL" id="CACSIP010000015">
    <property type="protein sequence ID" value="CAA0117370.1"/>
    <property type="molecule type" value="Genomic_DNA"/>
</dbReference>
<dbReference type="Gene3D" id="3.30.390.30">
    <property type="match status" value="1"/>
</dbReference>
<dbReference type="Pfam" id="PF07992">
    <property type="entry name" value="Pyr_redox_2"/>
    <property type="match status" value="1"/>
</dbReference>
<sequence length="415" mass="43718">MTRRTYVTIGAGQAAAVAARTLRRRGFDGRIVLIGDEPHPPYQRPPLSKEFLAGVDGEDSLWILPPKWVADNDIDIVTGASVARVDTLSGAVELDGGAPVAADAVLFATGGSARRLTVPGPRPDLVHYLRTLEDARRLAPLLTPGRRLALIGGGFIGLEIAATAASSGAAVTVVETDPVPLGRIVGPQMGELVAQLHRDNGIDIRCGAPVSGVRTTAEGVLIDIEGAAAPVEADAVVVGIGMVPNVGTAIASGLQVDNGIVVDAAGRTSVPNVYAAGDVARRFSARAGRHVRLEHFDNASRQGAAVAHAMLGRDAVCDEPNWFWSDQFGRNLQFVGTARGEPVIRGDRDTLEFTAFYFDGGTLCGAFTVERGEDIAAARELLGRTVDASTLCDDDVDLFDLVYDEEPELEAQVRT</sequence>
<dbReference type="AlphaFoldDB" id="A0A5S9QH68"/>
<feature type="domain" description="FAD/NAD(P)-binding" evidence="5">
    <location>
        <begin position="6"/>
        <end position="303"/>
    </location>
</feature>
<dbReference type="InterPro" id="IPR016156">
    <property type="entry name" value="FAD/NAD-linked_Rdtase_dimer_sf"/>
</dbReference>
<evidence type="ECO:0000259" key="5">
    <source>
        <dbReference type="Pfam" id="PF07992"/>
    </source>
</evidence>
<dbReference type="Proteomes" id="UP000430146">
    <property type="component" value="Unassembled WGS sequence"/>
</dbReference>
<reference evidence="7 8" key="1">
    <citation type="submission" date="2019-11" db="EMBL/GenBank/DDBJ databases">
        <authorList>
            <person name="Holert J."/>
        </authorList>
    </citation>
    <scope>NUCLEOTIDE SEQUENCE [LARGE SCALE GENOMIC DNA]</scope>
    <source>
        <strain evidence="7">BC8_1</strain>
    </source>
</reference>
<dbReference type="SUPFAM" id="SSF55424">
    <property type="entry name" value="FAD/NAD-linked reductases, dimerisation (C-terminal) domain"/>
    <property type="match status" value="1"/>
</dbReference>
<dbReference type="EC" id="1.18.1.-" evidence="7"/>
<gene>
    <name evidence="7" type="primary">thcD_1</name>
    <name evidence="7" type="ORF">AELLOGFF_03964</name>
</gene>
<evidence type="ECO:0000256" key="3">
    <source>
        <dbReference type="ARBA" id="ARBA00022827"/>
    </source>
</evidence>
<name>A0A5S9QH68_MYCVN</name>
<dbReference type="RefSeq" id="WP_159230586.1">
    <property type="nucleotide sequence ID" value="NZ_CACSIP010000015.1"/>
</dbReference>
<keyword evidence="4 7" id="KW-0560">Oxidoreductase</keyword>
<dbReference type="InterPro" id="IPR023753">
    <property type="entry name" value="FAD/NAD-binding_dom"/>
</dbReference>
<keyword evidence="2" id="KW-0285">Flavoprotein</keyword>
<dbReference type="Pfam" id="PF14759">
    <property type="entry name" value="Reductase_C"/>
    <property type="match status" value="1"/>
</dbReference>
<protein>
    <submittedName>
        <fullName evidence="7">Rhodocoxin reductase</fullName>
        <ecNumber evidence="7">1.18.1.-</ecNumber>
    </submittedName>
</protein>
<dbReference type="InterPro" id="IPR050446">
    <property type="entry name" value="FAD-oxidoreductase/Apoptosis"/>
</dbReference>
<evidence type="ECO:0000313" key="8">
    <source>
        <dbReference type="Proteomes" id="UP000430146"/>
    </source>
</evidence>
<dbReference type="OrthoDB" id="4213189at2"/>
<organism evidence="7 8">
    <name type="scientific">Mycolicibacterium vanbaalenii</name>
    <name type="common">Mycobacterium vanbaalenii</name>
    <dbReference type="NCBI Taxonomy" id="110539"/>
    <lineage>
        <taxon>Bacteria</taxon>
        <taxon>Bacillati</taxon>
        <taxon>Actinomycetota</taxon>
        <taxon>Actinomycetes</taxon>
        <taxon>Mycobacteriales</taxon>
        <taxon>Mycobacteriaceae</taxon>
        <taxon>Mycolicibacterium</taxon>
    </lineage>
</organism>
<dbReference type="SUPFAM" id="SSF51905">
    <property type="entry name" value="FAD/NAD(P)-binding domain"/>
    <property type="match status" value="2"/>
</dbReference>
<feature type="domain" description="Reductase C-terminal" evidence="6">
    <location>
        <begin position="322"/>
        <end position="401"/>
    </location>
</feature>
<comment type="cofactor">
    <cofactor evidence="1">
        <name>FAD</name>
        <dbReference type="ChEBI" id="CHEBI:57692"/>
    </cofactor>
</comment>
<keyword evidence="3" id="KW-0274">FAD</keyword>
<dbReference type="GO" id="GO:0005737">
    <property type="term" value="C:cytoplasm"/>
    <property type="evidence" value="ECO:0007669"/>
    <property type="project" value="TreeGrafter"/>
</dbReference>
<dbReference type="GO" id="GO:0016651">
    <property type="term" value="F:oxidoreductase activity, acting on NAD(P)H"/>
    <property type="evidence" value="ECO:0007669"/>
    <property type="project" value="TreeGrafter"/>
</dbReference>
<keyword evidence="8" id="KW-1185">Reference proteome</keyword>
<evidence type="ECO:0000256" key="1">
    <source>
        <dbReference type="ARBA" id="ARBA00001974"/>
    </source>
</evidence>
<dbReference type="Gene3D" id="3.50.50.60">
    <property type="entry name" value="FAD/NAD(P)-binding domain"/>
    <property type="match status" value="2"/>
</dbReference>
<dbReference type="InterPro" id="IPR028202">
    <property type="entry name" value="Reductase_C"/>
</dbReference>
<evidence type="ECO:0000256" key="4">
    <source>
        <dbReference type="ARBA" id="ARBA00023002"/>
    </source>
</evidence>
<dbReference type="PRINTS" id="PR00368">
    <property type="entry name" value="FADPNR"/>
</dbReference>
<dbReference type="PRINTS" id="PR00411">
    <property type="entry name" value="PNDRDTASEI"/>
</dbReference>
<evidence type="ECO:0000256" key="2">
    <source>
        <dbReference type="ARBA" id="ARBA00022630"/>
    </source>
</evidence>
<dbReference type="PANTHER" id="PTHR43557:SF2">
    <property type="entry name" value="RIESKE DOMAIN-CONTAINING PROTEIN-RELATED"/>
    <property type="match status" value="1"/>
</dbReference>
<evidence type="ECO:0000313" key="7">
    <source>
        <dbReference type="EMBL" id="CAA0117370.1"/>
    </source>
</evidence>